<dbReference type="Pfam" id="PF00378">
    <property type="entry name" value="ECH_1"/>
    <property type="match status" value="1"/>
</dbReference>
<name>A0ABQ1L7X8_9BACT</name>
<dbReference type="SUPFAM" id="SSF52096">
    <property type="entry name" value="ClpP/crotonase"/>
    <property type="match status" value="1"/>
</dbReference>
<evidence type="ECO:0000256" key="2">
    <source>
        <dbReference type="RuleBase" id="RU003707"/>
    </source>
</evidence>
<dbReference type="Gene3D" id="3.90.226.10">
    <property type="entry name" value="2-enoyl-CoA Hydratase, Chain A, domain 1"/>
    <property type="match status" value="1"/>
</dbReference>
<evidence type="ECO:0000313" key="4">
    <source>
        <dbReference type="Proteomes" id="UP000636010"/>
    </source>
</evidence>
<dbReference type="InterPro" id="IPR018376">
    <property type="entry name" value="Enoyl-CoA_hyd/isom_CS"/>
</dbReference>
<evidence type="ECO:0000313" key="3">
    <source>
        <dbReference type="EMBL" id="GGC19998.1"/>
    </source>
</evidence>
<dbReference type="PROSITE" id="PS00166">
    <property type="entry name" value="ENOYL_COA_HYDRATASE"/>
    <property type="match status" value="1"/>
</dbReference>
<dbReference type="InterPro" id="IPR029045">
    <property type="entry name" value="ClpP/crotonase-like_dom_sf"/>
</dbReference>
<protein>
    <submittedName>
        <fullName evidence="3">Enoyl-CoA hydratase</fullName>
    </submittedName>
</protein>
<dbReference type="Proteomes" id="UP000636010">
    <property type="component" value="Unassembled WGS sequence"/>
</dbReference>
<dbReference type="InterPro" id="IPR014748">
    <property type="entry name" value="Enoyl-CoA_hydra_C"/>
</dbReference>
<proteinExistence type="inferred from homology"/>
<comment type="similarity">
    <text evidence="1 2">Belongs to the enoyl-CoA hydratase/isomerase family.</text>
</comment>
<dbReference type="Gene3D" id="1.10.12.10">
    <property type="entry name" value="Lyase 2-enoyl-coa Hydratase, Chain A, domain 2"/>
    <property type="match status" value="1"/>
</dbReference>
<comment type="caution">
    <text evidence="3">The sequence shown here is derived from an EMBL/GenBank/DDBJ whole genome shotgun (WGS) entry which is preliminary data.</text>
</comment>
<dbReference type="PANTHER" id="PTHR42964:SF1">
    <property type="entry name" value="POLYKETIDE BIOSYNTHESIS ENOYL-COA HYDRATASE PKSH-RELATED"/>
    <property type="match status" value="1"/>
</dbReference>
<accession>A0ABQ1L7X8</accession>
<dbReference type="EMBL" id="BMEC01000001">
    <property type="protein sequence ID" value="GGC19998.1"/>
    <property type="molecule type" value="Genomic_DNA"/>
</dbReference>
<dbReference type="PANTHER" id="PTHR42964">
    <property type="entry name" value="ENOYL-COA HYDRATASE"/>
    <property type="match status" value="1"/>
</dbReference>
<organism evidence="3 4">
    <name type="scientific">Marivirga lumbricoides</name>
    <dbReference type="NCBI Taxonomy" id="1046115"/>
    <lineage>
        <taxon>Bacteria</taxon>
        <taxon>Pseudomonadati</taxon>
        <taxon>Bacteroidota</taxon>
        <taxon>Cytophagia</taxon>
        <taxon>Cytophagales</taxon>
        <taxon>Marivirgaceae</taxon>
        <taxon>Marivirga</taxon>
    </lineage>
</organism>
<reference evidence="4" key="1">
    <citation type="journal article" date="2019" name="Int. J. Syst. Evol. Microbiol.">
        <title>The Global Catalogue of Microorganisms (GCM) 10K type strain sequencing project: providing services to taxonomists for standard genome sequencing and annotation.</title>
        <authorList>
            <consortium name="The Broad Institute Genomics Platform"/>
            <consortium name="The Broad Institute Genome Sequencing Center for Infectious Disease"/>
            <person name="Wu L."/>
            <person name="Ma J."/>
        </authorList>
    </citation>
    <scope>NUCLEOTIDE SEQUENCE [LARGE SCALE GENOMIC DNA]</scope>
    <source>
        <strain evidence="4">CGMCC 1.10832</strain>
    </source>
</reference>
<dbReference type="InterPro" id="IPR001753">
    <property type="entry name" value="Enoyl-CoA_hydra/iso"/>
</dbReference>
<evidence type="ECO:0000256" key="1">
    <source>
        <dbReference type="ARBA" id="ARBA00005254"/>
    </source>
</evidence>
<keyword evidence="4" id="KW-1185">Reference proteome</keyword>
<sequence length="257" mass="28686">MEYTKIEIKDRIGYITLNRPDKRNALSYEFVAEIKQAFNELKENKEVKVIILRAEGKAFCAGADLAYIQGLQNNTYEENLEDSNHLKELFYQIYTYPKVVIAQVQGHALAGGCGLATVCDFSFTVPEAKFGYTEVKIGFIPAIVKVFLLRKIGEGKAKELLLSGQLYTAEQAQAFGLVNKVVPSEELVSYVEQFAQQLITNNSGQSMAFTKQMIAEVQEKGLEEGLRYAAEQNAKARASEDCKKGIAAFLNKETPAW</sequence>
<dbReference type="InterPro" id="IPR051683">
    <property type="entry name" value="Enoyl-CoA_Hydratase/Isomerase"/>
</dbReference>
<dbReference type="CDD" id="cd06558">
    <property type="entry name" value="crotonase-like"/>
    <property type="match status" value="1"/>
</dbReference>
<dbReference type="RefSeq" id="WP_188459875.1">
    <property type="nucleotide sequence ID" value="NZ_BAABHU010000001.1"/>
</dbReference>
<gene>
    <name evidence="3" type="ORF">GCM10011506_01340</name>
</gene>